<dbReference type="Proteomes" id="UP000244005">
    <property type="component" value="Unassembled WGS sequence"/>
</dbReference>
<proteinExistence type="predicted"/>
<reference evidence="2" key="1">
    <citation type="journal article" date="2017" name="Cell">
        <title>Insights into land plant evolution garnered from the Marchantia polymorpha genome.</title>
        <authorList>
            <person name="Bowman J.L."/>
            <person name="Kohchi T."/>
            <person name="Yamato K.T."/>
            <person name="Jenkins J."/>
            <person name="Shu S."/>
            <person name="Ishizaki K."/>
            <person name="Yamaoka S."/>
            <person name="Nishihama R."/>
            <person name="Nakamura Y."/>
            <person name="Berger F."/>
            <person name="Adam C."/>
            <person name="Aki S.S."/>
            <person name="Althoff F."/>
            <person name="Araki T."/>
            <person name="Arteaga-Vazquez M.A."/>
            <person name="Balasubrmanian S."/>
            <person name="Barry K."/>
            <person name="Bauer D."/>
            <person name="Boehm C.R."/>
            <person name="Briginshaw L."/>
            <person name="Caballero-Perez J."/>
            <person name="Catarino B."/>
            <person name="Chen F."/>
            <person name="Chiyoda S."/>
            <person name="Chovatia M."/>
            <person name="Davies K.M."/>
            <person name="Delmans M."/>
            <person name="Demura T."/>
            <person name="Dierschke T."/>
            <person name="Dolan L."/>
            <person name="Dorantes-Acosta A.E."/>
            <person name="Eklund D.M."/>
            <person name="Florent S.N."/>
            <person name="Flores-Sandoval E."/>
            <person name="Fujiyama A."/>
            <person name="Fukuzawa H."/>
            <person name="Galik B."/>
            <person name="Grimanelli D."/>
            <person name="Grimwood J."/>
            <person name="Grossniklaus U."/>
            <person name="Hamada T."/>
            <person name="Haseloff J."/>
            <person name="Hetherington A.J."/>
            <person name="Higo A."/>
            <person name="Hirakawa Y."/>
            <person name="Hundley H.N."/>
            <person name="Ikeda Y."/>
            <person name="Inoue K."/>
            <person name="Inoue S.I."/>
            <person name="Ishida S."/>
            <person name="Jia Q."/>
            <person name="Kakita M."/>
            <person name="Kanazawa T."/>
            <person name="Kawai Y."/>
            <person name="Kawashima T."/>
            <person name="Kennedy M."/>
            <person name="Kinose K."/>
            <person name="Kinoshita T."/>
            <person name="Kohara Y."/>
            <person name="Koide E."/>
            <person name="Komatsu K."/>
            <person name="Kopischke S."/>
            <person name="Kubo M."/>
            <person name="Kyozuka J."/>
            <person name="Lagercrantz U."/>
            <person name="Lin S.S."/>
            <person name="Lindquist E."/>
            <person name="Lipzen A.M."/>
            <person name="Lu C.W."/>
            <person name="De Luna E."/>
            <person name="Martienssen R.A."/>
            <person name="Minamino N."/>
            <person name="Mizutani M."/>
            <person name="Mizutani M."/>
            <person name="Mochizuki N."/>
            <person name="Monte I."/>
            <person name="Mosher R."/>
            <person name="Nagasaki H."/>
            <person name="Nakagami H."/>
            <person name="Naramoto S."/>
            <person name="Nishitani K."/>
            <person name="Ohtani M."/>
            <person name="Okamoto T."/>
            <person name="Okumura M."/>
            <person name="Phillips J."/>
            <person name="Pollak B."/>
            <person name="Reinders A."/>
            <person name="Rovekamp M."/>
            <person name="Sano R."/>
            <person name="Sawa S."/>
            <person name="Schmid M.W."/>
            <person name="Shirakawa M."/>
            <person name="Solano R."/>
            <person name="Spunde A."/>
            <person name="Suetsugu N."/>
            <person name="Sugano S."/>
            <person name="Sugiyama A."/>
            <person name="Sun R."/>
            <person name="Suzuki Y."/>
            <person name="Takenaka M."/>
            <person name="Takezawa D."/>
            <person name="Tomogane H."/>
            <person name="Tsuzuki M."/>
            <person name="Ueda T."/>
            <person name="Umeda M."/>
            <person name="Ward J.M."/>
            <person name="Watanabe Y."/>
            <person name="Yazaki K."/>
            <person name="Yokoyama R."/>
            <person name="Yoshitake Y."/>
            <person name="Yotsui I."/>
            <person name="Zachgo S."/>
            <person name="Schmutz J."/>
        </authorList>
    </citation>
    <scope>NUCLEOTIDE SEQUENCE [LARGE SCALE GENOMIC DNA]</scope>
    <source>
        <strain evidence="2">Tak-1</strain>
    </source>
</reference>
<accession>A0A2R6W1I9</accession>
<keyword evidence="2" id="KW-1185">Reference proteome</keyword>
<organism evidence="1 2">
    <name type="scientific">Marchantia polymorpha</name>
    <name type="common">Common liverwort</name>
    <name type="synonym">Marchantia aquatica</name>
    <dbReference type="NCBI Taxonomy" id="3197"/>
    <lineage>
        <taxon>Eukaryota</taxon>
        <taxon>Viridiplantae</taxon>
        <taxon>Streptophyta</taxon>
        <taxon>Embryophyta</taxon>
        <taxon>Marchantiophyta</taxon>
        <taxon>Marchantiopsida</taxon>
        <taxon>Marchantiidae</taxon>
        <taxon>Marchantiales</taxon>
        <taxon>Marchantiaceae</taxon>
        <taxon>Marchantia</taxon>
    </lineage>
</organism>
<name>A0A2R6W1I9_MARPO</name>
<protein>
    <submittedName>
        <fullName evidence="1">Uncharacterized protein</fullName>
    </submittedName>
</protein>
<dbReference type="Gramene" id="Mp8g04610.1">
    <property type="protein sequence ID" value="Mp8g04610.1.cds"/>
    <property type="gene ID" value="Mp8g04610"/>
</dbReference>
<dbReference type="EMBL" id="KZ772855">
    <property type="protein sequence ID" value="PTQ27713.1"/>
    <property type="molecule type" value="Genomic_DNA"/>
</dbReference>
<dbReference type="AlphaFoldDB" id="A0A2R6W1I9"/>
<gene>
    <name evidence="1" type="ORF">MARPO_0186s0012</name>
</gene>
<evidence type="ECO:0000313" key="1">
    <source>
        <dbReference type="EMBL" id="PTQ27713.1"/>
    </source>
</evidence>
<evidence type="ECO:0000313" key="2">
    <source>
        <dbReference type="Proteomes" id="UP000244005"/>
    </source>
</evidence>
<sequence length="65" mass="7531">MQLSPIYSYISSSGSKLLDNNFHAEVTGSENYREVLKRTNTIEGVIEENKRRECRETSVLVRERP</sequence>